<feature type="region of interest" description="Disordered" evidence="2">
    <location>
        <begin position="567"/>
        <end position="618"/>
    </location>
</feature>
<protein>
    <submittedName>
        <fullName evidence="3">Vps45 protein</fullName>
    </submittedName>
</protein>
<feature type="region of interest" description="Disordered" evidence="2">
    <location>
        <begin position="1007"/>
        <end position="1045"/>
    </location>
</feature>
<dbReference type="GO" id="GO:0016192">
    <property type="term" value="P:vesicle-mediated transport"/>
    <property type="evidence" value="ECO:0007669"/>
    <property type="project" value="InterPro"/>
</dbReference>
<dbReference type="SUPFAM" id="SSF56815">
    <property type="entry name" value="Sec1/munc18-like (SM) proteins"/>
    <property type="match status" value="1"/>
</dbReference>
<name>A0A812QIA3_9DINO</name>
<dbReference type="Gene3D" id="3.40.50.1910">
    <property type="match status" value="1"/>
</dbReference>
<evidence type="ECO:0000256" key="1">
    <source>
        <dbReference type="ARBA" id="ARBA00009884"/>
    </source>
</evidence>
<dbReference type="Pfam" id="PF00995">
    <property type="entry name" value="Sec1"/>
    <property type="match status" value="1"/>
</dbReference>
<feature type="compositionally biased region" description="Pro residues" evidence="2">
    <location>
        <begin position="885"/>
        <end position="896"/>
    </location>
</feature>
<accession>A0A812QIA3</accession>
<dbReference type="InterPro" id="IPR043127">
    <property type="entry name" value="Sec-1-like_dom3a"/>
</dbReference>
<feature type="compositionally biased region" description="Polar residues" evidence="2">
    <location>
        <begin position="567"/>
        <end position="578"/>
    </location>
</feature>
<reference evidence="3" key="1">
    <citation type="submission" date="2021-02" db="EMBL/GenBank/DDBJ databases">
        <authorList>
            <person name="Dougan E. K."/>
            <person name="Rhodes N."/>
            <person name="Thang M."/>
            <person name="Chan C."/>
        </authorList>
    </citation>
    <scope>NUCLEOTIDE SEQUENCE</scope>
</reference>
<evidence type="ECO:0000256" key="2">
    <source>
        <dbReference type="SAM" id="MobiDB-lite"/>
    </source>
</evidence>
<gene>
    <name evidence="3" type="primary">vps45</name>
    <name evidence="3" type="ORF">SNAT2548_LOCUS20571</name>
</gene>
<dbReference type="EMBL" id="CAJNDS010002214">
    <property type="protein sequence ID" value="CAE7376627.1"/>
    <property type="molecule type" value="Genomic_DNA"/>
</dbReference>
<dbReference type="InterPro" id="IPR027482">
    <property type="entry name" value="Sec1-like_dom2"/>
</dbReference>
<evidence type="ECO:0000313" key="4">
    <source>
        <dbReference type="Proteomes" id="UP000604046"/>
    </source>
</evidence>
<feature type="region of interest" description="Disordered" evidence="2">
    <location>
        <begin position="1249"/>
        <end position="1308"/>
    </location>
</feature>
<proteinExistence type="inferred from homology"/>
<feature type="compositionally biased region" description="Basic and acidic residues" evidence="2">
    <location>
        <begin position="1020"/>
        <end position="1034"/>
    </location>
</feature>
<keyword evidence="4" id="KW-1185">Reference proteome</keyword>
<dbReference type="InterPro" id="IPR043154">
    <property type="entry name" value="Sec-1-like_dom1"/>
</dbReference>
<dbReference type="Gene3D" id="1.25.40.60">
    <property type="match status" value="1"/>
</dbReference>
<evidence type="ECO:0000313" key="3">
    <source>
        <dbReference type="EMBL" id="CAE7376627.1"/>
    </source>
</evidence>
<feature type="compositionally biased region" description="Basic and acidic residues" evidence="2">
    <location>
        <begin position="856"/>
        <end position="869"/>
    </location>
</feature>
<feature type="region of interest" description="Disordered" evidence="2">
    <location>
        <begin position="856"/>
        <end position="897"/>
    </location>
</feature>
<feature type="compositionally biased region" description="Low complexity" evidence="2">
    <location>
        <begin position="1261"/>
        <end position="1270"/>
    </location>
</feature>
<comment type="caution">
    <text evidence="3">The sequence shown here is derived from an EMBL/GenBank/DDBJ whole genome shotgun (WGS) entry which is preliminary data.</text>
</comment>
<feature type="compositionally biased region" description="Basic and acidic residues" evidence="2">
    <location>
        <begin position="694"/>
        <end position="704"/>
    </location>
</feature>
<dbReference type="Gene3D" id="3.40.50.2060">
    <property type="match status" value="1"/>
</dbReference>
<dbReference type="InterPro" id="IPR001619">
    <property type="entry name" value="Sec1-like"/>
</dbReference>
<feature type="compositionally biased region" description="Gly residues" evidence="2">
    <location>
        <begin position="1271"/>
        <end position="1287"/>
    </location>
</feature>
<feature type="compositionally biased region" description="Low complexity" evidence="2">
    <location>
        <begin position="590"/>
        <end position="606"/>
    </location>
</feature>
<comment type="similarity">
    <text evidence="1">Belongs to the STXBP/unc-18/SEC1 family.</text>
</comment>
<sequence>MRHMNAVCFLRPTNKNFLKLSQELKNPKYNEYHLFFTNVVPHMRLEPLACCDEYEVVKQVQEFFADVYAVNHDLFSLNLQSTVRLTEDPGRWTSYEESIFERIIEGLLATCLTLRMLPAIRYTDSCDLTRQIAHRLQTRIHEEQSLFEAIVKAQKGEATPVLLLFDRRNDPVTPLLQQWTYQAMVHELLGMHNNIVDLKKVQKDARPELERIVMSPLQDEFFLTNLYSNFGDLGQNTRNLVEKYQKETKNTARIESIEEMQRFVDEYPEFRRMSGNVSKHVNVVSELSRIIDAYGLLEASQLEQELACSENQKEHYKSLVDLLKMAKITPMEGLRLVLLFALRYEHEYNSIAQLKDQLRQKGVGDDQIGLVDQLLRYAGSQVRNSDLFQNKSFLQLAKNVVTSSFKGVENVYTQHKSHVASVVSSLMKGQLKETSYPYMQGKGSSVAPAREPPRRCVAFVVGGCTYEEARDIAELNRTLDGCRQIPASKAQVLLFARFNKAQAVRRPDGWLGPGPWLDARPDPDDLPANEVSLTAAIDVRCLDEYCQHVAFLFTWFTDTGELAQSISTGPVSSESWQQAGEPEPVETSEDAAPADAAPADAEGQGPPQEPEEAEEKRQAYIESRRFESLSPTMSSTCAFVRALAVQALRIQAFVPDPEAPLPEPGSLADIGSPPTSASGKKKPDPKKDPKKKKDQKEVAAKDPAESSDGTPAGFVKLDFVIPLAPLIVQKCIQQAGPIVSEDLLVEVPCPQIKGLQVSVRCSGPLLTAEVRQHLNPLLLTLGGAHALPKDPHRGQQELVYAVVEAFGERRRTLAKKMDKIGNVQFKAHLVYFLGTWPQHETREHLQLAKVGVEVHDRDKGVHSEPKIVEEPPAEEPPPKKGGKAPPTPEKLPPQVVPPGWEASVDVREVAEAWCGVACVNLAELLNPRLTHPLPLRADVEPERRKQRALSGGRGLQVSNVMKGDATARELIMSTEKPVSEPMPDYHGKHTWVRLTAALAEPLPPLAAPAKTVDTADPEEASGKDPEPADEKLEGAAEGQEEEPLPPRYERYTRLVVKIDYRKTTVLKMLLQAVCDNNVRALDLDPGQARTLASVKLTDEQKSQDLDIITGFIVMDRRCRLVVVECLRESEALSKLLEVLPEERTPKLMVLFNPQLGFSQRLYTDFNLVLKQVKLRQPTLEGLTTRPALCLAGRDAAVSRGLNQLMEIKRADRIHVLKLMDSFPTLKIIEEIETQYGDFVHEKELHGGCADETRSAHSKMTGRTGRSSNRSGGSGGRHSGGQSGGGTAEGADADRDSEDQDEHGSVIEEVHVRNAKIVLKPKLTSTNESFQRTLQARNAEPPTDMIRTNKKALGEMSRQMKAEAGSRKVGPRKEVDVSFLEPAEPVYIYSGQAKNTAEKQKKAIRAKMAGQEGEKLWTYSAERNSGCFPLLEREVQLDRMLREEVPQEDDRKPFKYPSPREAADYRRMTNQVSDARKEDLQAKWVENQLHPEMEKKDIIRGAFDAQSLGIGGSHVIDLRRPCLYEATTPAEPEASPPPMKYKARNVMGLESAIDKHHRSIRDGEPEKLGFRFSERRPPRAIRKKFGHNEKVTERLEVDNPPISCQKDEEYREDKGTCESLSSFMTAVRRPLELHNKRSEWNHSPHLNSLQGRSQNALQLLVSNAA</sequence>
<dbReference type="PANTHER" id="PTHR11679">
    <property type="entry name" value="VESICLE PROTEIN SORTING-ASSOCIATED"/>
    <property type="match status" value="1"/>
</dbReference>
<feature type="region of interest" description="Disordered" evidence="2">
    <location>
        <begin position="659"/>
        <end position="709"/>
    </location>
</feature>
<dbReference type="Gene3D" id="3.90.830.10">
    <property type="entry name" value="Syntaxin Binding Protein 1, Chain A, domain 2"/>
    <property type="match status" value="1"/>
</dbReference>
<organism evidence="3 4">
    <name type="scientific">Symbiodinium natans</name>
    <dbReference type="NCBI Taxonomy" id="878477"/>
    <lineage>
        <taxon>Eukaryota</taxon>
        <taxon>Sar</taxon>
        <taxon>Alveolata</taxon>
        <taxon>Dinophyceae</taxon>
        <taxon>Suessiales</taxon>
        <taxon>Symbiodiniaceae</taxon>
        <taxon>Symbiodinium</taxon>
    </lineage>
</organism>
<dbReference type="Proteomes" id="UP000604046">
    <property type="component" value="Unassembled WGS sequence"/>
</dbReference>
<dbReference type="InterPro" id="IPR036045">
    <property type="entry name" value="Sec1-like_sf"/>
</dbReference>
<dbReference type="OrthoDB" id="10266265at2759"/>